<keyword evidence="5" id="KW-0472">Membrane</keyword>
<dbReference type="RefSeq" id="WP_376882783.1">
    <property type="nucleotide sequence ID" value="NZ_JBHUHR010000002.1"/>
</dbReference>
<evidence type="ECO:0000256" key="3">
    <source>
        <dbReference type="ARBA" id="ARBA00022692"/>
    </source>
</evidence>
<keyword evidence="3" id="KW-0812">Transmembrane</keyword>
<evidence type="ECO:0000256" key="2">
    <source>
        <dbReference type="ARBA" id="ARBA00008854"/>
    </source>
</evidence>
<protein>
    <submittedName>
        <fullName evidence="6">LemA family protein</fullName>
    </submittedName>
</protein>
<dbReference type="Proteomes" id="UP001597361">
    <property type="component" value="Unassembled WGS sequence"/>
</dbReference>
<evidence type="ECO:0000256" key="5">
    <source>
        <dbReference type="ARBA" id="ARBA00023136"/>
    </source>
</evidence>
<dbReference type="Pfam" id="PF04011">
    <property type="entry name" value="LemA"/>
    <property type="match status" value="1"/>
</dbReference>
<accession>A0ABW4VL07</accession>
<dbReference type="SUPFAM" id="SSF140478">
    <property type="entry name" value="LemA-like"/>
    <property type="match status" value="1"/>
</dbReference>
<proteinExistence type="inferred from homology"/>
<evidence type="ECO:0000256" key="4">
    <source>
        <dbReference type="ARBA" id="ARBA00022989"/>
    </source>
</evidence>
<dbReference type="Gene3D" id="1.20.1440.20">
    <property type="entry name" value="LemA-like domain"/>
    <property type="match status" value="1"/>
</dbReference>
<dbReference type="InterPro" id="IPR023353">
    <property type="entry name" value="LemA-like_dom_sf"/>
</dbReference>
<dbReference type="PANTHER" id="PTHR34478:SF2">
    <property type="entry name" value="MEMBRANE PROTEIN"/>
    <property type="match status" value="1"/>
</dbReference>
<comment type="similarity">
    <text evidence="2">Belongs to the LemA family.</text>
</comment>
<organism evidence="6 7">
    <name type="scientific">Belliella marina</name>
    <dbReference type="NCBI Taxonomy" id="1644146"/>
    <lineage>
        <taxon>Bacteria</taxon>
        <taxon>Pseudomonadati</taxon>
        <taxon>Bacteroidota</taxon>
        <taxon>Cytophagia</taxon>
        <taxon>Cytophagales</taxon>
        <taxon>Cyclobacteriaceae</taxon>
        <taxon>Belliella</taxon>
    </lineage>
</organism>
<reference evidence="7" key="1">
    <citation type="journal article" date="2019" name="Int. J. Syst. Evol. Microbiol.">
        <title>The Global Catalogue of Microorganisms (GCM) 10K type strain sequencing project: providing services to taxonomists for standard genome sequencing and annotation.</title>
        <authorList>
            <consortium name="The Broad Institute Genomics Platform"/>
            <consortium name="The Broad Institute Genome Sequencing Center for Infectious Disease"/>
            <person name="Wu L."/>
            <person name="Ma J."/>
        </authorList>
    </citation>
    <scope>NUCLEOTIDE SEQUENCE [LARGE SCALE GENOMIC DNA]</scope>
    <source>
        <strain evidence="7">CGMCC 1.15180</strain>
    </source>
</reference>
<sequence length="196" mass="21991">MKKALIPIIIVGLIGLFVYTKSVGVYNTFVQTEETINGQWAEVETQYQRRADLIPNLVNTVKGYADFEQQTLTGVIEARAKATSITLQADDLTPENIAKFQQAQDQLSGSLSRLLVAVERYPDLKANQNFLELQAQLEGTENRIAVARRNFNQSVQAYNSNLRTFPNNLFAGWYGFERKGYFEAAAGSENAPEVQF</sequence>
<keyword evidence="4" id="KW-1133">Transmembrane helix</keyword>
<evidence type="ECO:0000313" key="6">
    <source>
        <dbReference type="EMBL" id="MFD2033435.1"/>
    </source>
</evidence>
<dbReference type="EMBL" id="JBHUHR010000002">
    <property type="protein sequence ID" value="MFD2033435.1"/>
    <property type="molecule type" value="Genomic_DNA"/>
</dbReference>
<evidence type="ECO:0000313" key="7">
    <source>
        <dbReference type="Proteomes" id="UP001597361"/>
    </source>
</evidence>
<gene>
    <name evidence="6" type="ORF">ACFSKL_01470</name>
</gene>
<comment type="caution">
    <text evidence="6">The sequence shown here is derived from an EMBL/GenBank/DDBJ whole genome shotgun (WGS) entry which is preliminary data.</text>
</comment>
<keyword evidence="7" id="KW-1185">Reference proteome</keyword>
<dbReference type="PANTHER" id="PTHR34478">
    <property type="entry name" value="PROTEIN LEMA"/>
    <property type="match status" value="1"/>
</dbReference>
<dbReference type="InterPro" id="IPR007156">
    <property type="entry name" value="MamQ_LemA"/>
</dbReference>
<evidence type="ECO:0000256" key="1">
    <source>
        <dbReference type="ARBA" id="ARBA00004167"/>
    </source>
</evidence>
<name>A0ABW4VL07_9BACT</name>
<comment type="subcellular location">
    <subcellularLocation>
        <location evidence="1">Membrane</location>
        <topology evidence="1">Single-pass membrane protein</topology>
    </subcellularLocation>
</comment>